<dbReference type="CDD" id="cd00010">
    <property type="entry name" value="AAI_LTSS"/>
    <property type="match status" value="1"/>
</dbReference>
<comment type="caution">
    <text evidence="7">The sequence shown here is derived from an EMBL/GenBank/DDBJ whole genome shotgun (WGS) entry which is preliminary data.</text>
</comment>
<name>A0A843V2Q5_COLES</name>
<evidence type="ECO:0000256" key="4">
    <source>
        <dbReference type="ARBA" id="ARBA00023180"/>
    </source>
</evidence>
<comment type="similarity">
    <text evidence="1">Belongs to the plant LTP family.</text>
</comment>
<feature type="domain" description="Bifunctional inhibitor/plant lipid transfer protein/seed storage helical" evidence="6">
    <location>
        <begin position="40"/>
        <end position="136"/>
    </location>
</feature>
<reference evidence="7" key="1">
    <citation type="submission" date="2017-07" db="EMBL/GenBank/DDBJ databases">
        <title>Taro Niue Genome Assembly and Annotation.</title>
        <authorList>
            <person name="Atibalentja N."/>
            <person name="Keating K."/>
            <person name="Fields C.J."/>
        </authorList>
    </citation>
    <scope>NUCLEOTIDE SEQUENCE</scope>
    <source>
        <strain evidence="7">Niue_2</strain>
        <tissue evidence="7">Leaf</tissue>
    </source>
</reference>
<dbReference type="SUPFAM" id="SSF47699">
    <property type="entry name" value="Bifunctional inhibitor/lipid-transfer protein/seed storage 2S albumin"/>
    <property type="match status" value="1"/>
</dbReference>
<evidence type="ECO:0000313" key="7">
    <source>
        <dbReference type="EMBL" id="MQL89426.1"/>
    </source>
</evidence>
<dbReference type="EMBL" id="NMUH01001147">
    <property type="protein sequence ID" value="MQL89426.1"/>
    <property type="molecule type" value="Genomic_DNA"/>
</dbReference>
<dbReference type="InterPro" id="IPR036312">
    <property type="entry name" value="Bifun_inhib/LTP/seed_sf"/>
</dbReference>
<protein>
    <recommendedName>
        <fullName evidence="6">Bifunctional inhibitor/plant lipid transfer protein/seed storage helical domain-containing protein</fullName>
    </recommendedName>
</protein>
<dbReference type="OrthoDB" id="1882492at2759"/>
<feature type="signal peptide" evidence="5">
    <location>
        <begin position="1"/>
        <end position="37"/>
    </location>
</feature>
<evidence type="ECO:0000259" key="6">
    <source>
        <dbReference type="Pfam" id="PF14368"/>
    </source>
</evidence>
<dbReference type="Pfam" id="PF14368">
    <property type="entry name" value="LTP_2"/>
    <property type="match status" value="1"/>
</dbReference>
<dbReference type="AlphaFoldDB" id="A0A843V2Q5"/>
<evidence type="ECO:0000256" key="5">
    <source>
        <dbReference type="SAM" id="SignalP"/>
    </source>
</evidence>
<evidence type="ECO:0000256" key="3">
    <source>
        <dbReference type="ARBA" id="ARBA00023157"/>
    </source>
</evidence>
<dbReference type="InterPro" id="IPR016140">
    <property type="entry name" value="Bifunc_inhib/LTP/seed_store"/>
</dbReference>
<evidence type="ECO:0000313" key="8">
    <source>
        <dbReference type="Proteomes" id="UP000652761"/>
    </source>
</evidence>
<evidence type="ECO:0000256" key="2">
    <source>
        <dbReference type="ARBA" id="ARBA00022729"/>
    </source>
</evidence>
<dbReference type="Proteomes" id="UP000652761">
    <property type="component" value="Unassembled WGS sequence"/>
</dbReference>
<keyword evidence="2 5" id="KW-0732">Signal</keyword>
<accession>A0A843V2Q5</accession>
<keyword evidence="4" id="KW-0325">Glycoprotein</keyword>
<dbReference type="InterPro" id="IPR043325">
    <property type="entry name" value="LTSS"/>
</dbReference>
<evidence type="ECO:0000256" key="1">
    <source>
        <dbReference type="ARBA" id="ARBA00009748"/>
    </source>
</evidence>
<dbReference type="PANTHER" id="PTHR33044">
    <property type="entry name" value="BIFUNCTIONAL INHIBITOR/LIPID-TRANSFER PROTEIN/SEED STORAGE 2S ALBUMIN SUPERFAMILY PROTEIN-RELATED"/>
    <property type="match status" value="1"/>
</dbReference>
<proteinExistence type="inferred from homology"/>
<sequence length="194" mass="20144">MATKGGHGGSSRPSPSFLITPPVLMMLLALLLVVVSGRQASAAARPSESLEQKCASEVGAKLVDCLAYAKGDEATPSRKCCASSTDIRGTDPACFCYIIQQTYEGKPSFKGLGLQLPRLLQLPTVCNIPNSNITDCPRLLNIPPTSTDYAIFNGSATPNGGVGPSSTGVVNQVQYTFAMATATISAIALSMLSS</sequence>
<gene>
    <name evidence="7" type="ORF">Taro_021994</name>
</gene>
<keyword evidence="3" id="KW-1015">Disulfide bond</keyword>
<organism evidence="7 8">
    <name type="scientific">Colocasia esculenta</name>
    <name type="common">Wild taro</name>
    <name type="synonym">Arum esculentum</name>
    <dbReference type="NCBI Taxonomy" id="4460"/>
    <lineage>
        <taxon>Eukaryota</taxon>
        <taxon>Viridiplantae</taxon>
        <taxon>Streptophyta</taxon>
        <taxon>Embryophyta</taxon>
        <taxon>Tracheophyta</taxon>
        <taxon>Spermatophyta</taxon>
        <taxon>Magnoliopsida</taxon>
        <taxon>Liliopsida</taxon>
        <taxon>Araceae</taxon>
        <taxon>Aroideae</taxon>
        <taxon>Colocasieae</taxon>
        <taxon>Colocasia</taxon>
    </lineage>
</organism>
<feature type="chain" id="PRO_5032862450" description="Bifunctional inhibitor/plant lipid transfer protein/seed storage helical domain-containing protein" evidence="5">
    <location>
        <begin position="38"/>
        <end position="194"/>
    </location>
</feature>
<keyword evidence="8" id="KW-1185">Reference proteome</keyword>
<dbReference type="Gene3D" id="1.10.110.10">
    <property type="entry name" value="Plant lipid-transfer and hydrophobic proteins"/>
    <property type="match status" value="1"/>
</dbReference>